<evidence type="ECO:0000259" key="1">
    <source>
        <dbReference type="Pfam" id="PF26215"/>
    </source>
</evidence>
<gene>
    <name evidence="2" type="ORF">CLF_106623</name>
</gene>
<organism evidence="2 3">
    <name type="scientific">Clonorchis sinensis</name>
    <name type="common">Chinese liver fluke</name>
    <dbReference type="NCBI Taxonomy" id="79923"/>
    <lineage>
        <taxon>Eukaryota</taxon>
        <taxon>Metazoa</taxon>
        <taxon>Spiralia</taxon>
        <taxon>Lophotrochozoa</taxon>
        <taxon>Platyhelminthes</taxon>
        <taxon>Trematoda</taxon>
        <taxon>Digenea</taxon>
        <taxon>Opisthorchiida</taxon>
        <taxon>Opisthorchiata</taxon>
        <taxon>Opisthorchiidae</taxon>
        <taxon>Clonorchis</taxon>
    </lineage>
</organism>
<sequence>MKRDKVDCVTRKVGGKIKTTVYEKPTDNGAVLSYSSAHPKSVFASIASSMFRRVRALCTDEADRTAAQIEVKNKLWARVKSTLTYYMQQTSRPSNKPMNMHAWIHFEFNSNLDGDTPSTGVSLELVFRLRSSQHPELLYCDDDFTSPKVSLTQPINGKLRPEKQPYEAHRWAHNGQKVIPEKGPEHFAYSVSTLQKQSSQKSANTKLQCKFRLTVQQDRSSTLRCMFPLHEQYTQLMFDVGTIFEIPQYIFLKEITHKVAENASTAHDQFHPSWAQQVDVVEEFSATLLVVSFMKIRCDILNIVRAET</sequence>
<reference key="2">
    <citation type="submission" date="2011-10" db="EMBL/GenBank/DDBJ databases">
        <title>The genome and transcriptome sequence of Clonorchis sinensis provide insights into the carcinogenic liver fluke.</title>
        <authorList>
            <person name="Wang X."/>
            <person name="Huang Y."/>
            <person name="Chen W."/>
            <person name="Liu H."/>
            <person name="Guo L."/>
            <person name="Chen Y."/>
            <person name="Luo F."/>
            <person name="Zhou W."/>
            <person name="Sun J."/>
            <person name="Mao Q."/>
            <person name="Liang P."/>
            <person name="Zhou C."/>
            <person name="Tian Y."/>
            <person name="Men J."/>
            <person name="Lv X."/>
            <person name="Huang L."/>
            <person name="Zhou J."/>
            <person name="Hu Y."/>
            <person name="Li R."/>
            <person name="Zhang F."/>
            <person name="Lei H."/>
            <person name="Li X."/>
            <person name="Hu X."/>
            <person name="Liang C."/>
            <person name="Xu J."/>
            <person name="Wu Z."/>
            <person name="Yu X."/>
        </authorList>
    </citation>
    <scope>NUCLEOTIDE SEQUENCE</scope>
    <source>
        <strain>Henan</strain>
    </source>
</reference>
<proteinExistence type="predicted"/>
<keyword evidence="3" id="KW-1185">Reference proteome</keyword>
<name>G7YFF3_CLOSI</name>
<protein>
    <recommendedName>
        <fullName evidence="1">Helix-turn-helix domain-containing protein</fullName>
    </recommendedName>
</protein>
<evidence type="ECO:0000313" key="3">
    <source>
        <dbReference type="Proteomes" id="UP000008909"/>
    </source>
</evidence>
<feature type="domain" description="Helix-turn-helix" evidence="1">
    <location>
        <begin position="31"/>
        <end position="75"/>
    </location>
</feature>
<dbReference type="Pfam" id="PF26215">
    <property type="entry name" value="HTH_animal"/>
    <property type="match status" value="1"/>
</dbReference>
<evidence type="ECO:0000313" key="2">
    <source>
        <dbReference type="EMBL" id="GAA51686.1"/>
    </source>
</evidence>
<dbReference type="EMBL" id="DF143187">
    <property type="protein sequence ID" value="GAA51686.1"/>
    <property type="molecule type" value="Genomic_DNA"/>
</dbReference>
<dbReference type="InterPro" id="IPR058912">
    <property type="entry name" value="HTH_animal"/>
</dbReference>
<reference evidence="2" key="1">
    <citation type="journal article" date="2011" name="Genome Biol.">
        <title>The draft genome of the carcinogenic human liver fluke Clonorchis sinensis.</title>
        <authorList>
            <person name="Wang X."/>
            <person name="Chen W."/>
            <person name="Huang Y."/>
            <person name="Sun J."/>
            <person name="Men J."/>
            <person name="Liu H."/>
            <person name="Luo F."/>
            <person name="Guo L."/>
            <person name="Lv X."/>
            <person name="Deng C."/>
            <person name="Zhou C."/>
            <person name="Fan Y."/>
            <person name="Li X."/>
            <person name="Huang L."/>
            <person name="Hu Y."/>
            <person name="Liang C."/>
            <person name="Hu X."/>
            <person name="Xu J."/>
            <person name="Yu X."/>
        </authorList>
    </citation>
    <scope>NUCLEOTIDE SEQUENCE [LARGE SCALE GENOMIC DNA]</scope>
    <source>
        <strain evidence="2">Henan</strain>
    </source>
</reference>
<accession>G7YFF3</accession>
<dbReference type="Proteomes" id="UP000008909">
    <property type="component" value="Unassembled WGS sequence"/>
</dbReference>
<dbReference type="AlphaFoldDB" id="G7YFF3"/>